<keyword evidence="3" id="KW-1185">Reference proteome</keyword>
<reference evidence="2 3" key="1">
    <citation type="journal article" date="2014" name="Genome Biol. Evol.">
        <title>The genome of the myxosporean Thelohanellus kitauei shows adaptations to nutrient acquisition within its fish host.</title>
        <authorList>
            <person name="Yang Y."/>
            <person name="Xiong J."/>
            <person name="Zhou Z."/>
            <person name="Huo F."/>
            <person name="Miao W."/>
            <person name="Ran C."/>
            <person name="Liu Y."/>
            <person name="Zhang J."/>
            <person name="Feng J."/>
            <person name="Wang M."/>
            <person name="Wang M."/>
            <person name="Wang L."/>
            <person name="Yao B."/>
        </authorList>
    </citation>
    <scope>NUCLEOTIDE SEQUENCE [LARGE SCALE GENOMIC DNA]</scope>
    <source>
        <strain evidence="2">Wuqing</strain>
    </source>
</reference>
<dbReference type="AlphaFoldDB" id="A0A0C2N0G1"/>
<feature type="domain" description="Insertion element IS150 protein InsJ-like helix-turn-helix" evidence="1">
    <location>
        <begin position="21"/>
        <end position="63"/>
    </location>
</feature>
<gene>
    <name evidence="2" type="ORF">RF11_02790</name>
</gene>
<dbReference type="InterPro" id="IPR009057">
    <property type="entry name" value="Homeodomain-like_sf"/>
</dbReference>
<name>A0A0C2N0G1_THEKT</name>
<evidence type="ECO:0000313" key="2">
    <source>
        <dbReference type="EMBL" id="KII69860.1"/>
    </source>
</evidence>
<sequence>MDNTKEKRKYNKISDVTKRTILAYMEKNLQKSIREVAREFSVNPRTLQQIIKKYRETGLLKSRTSKEPRKSKLLGVHKTKISEYLKENPYLTLNEIKQKLIEEFNLSVSLRTISRAIKSNNITVVSSELNPTNPDI</sequence>
<dbReference type="Proteomes" id="UP000031668">
    <property type="component" value="Unassembled WGS sequence"/>
</dbReference>
<organism evidence="2 3">
    <name type="scientific">Thelohanellus kitauei</name>
    <name type="common">Myxosporean</name>
    <dbReference type="NCBI Taxonomy" id="669202"/>
    <lineage>
        <taxon>Eukaryota</taxon>
        <taxon>Metazoa</taxon>
        <taxon>Cnidaria</taxon>
        <taxon>Myxozoa</taxon>
        <taxon>Myxosporea</taxon>
        <taxon>Bivalvulida</taxon>
        <taxon>Platysporina</taxon>
        <taxon>Myxobolidae</taxon>
        <taxon>Thelohanellus</taxon>
    </lineage>
</organism>
<dbReference type="Gene3D" id="1.10.10.60">
    <property type="entry name" value="Homeodomain-like"/>
    <property type="match status" value="1"/>
</dbReference>
<dbReference type="EMBL" id="JWZT01002265">
    <property type="protein sequence ID" value="KII69860.1"/>
    <property type="molecule type" value="Genomic_DNA"/>
</dbReference>
<dbReference type="InterPro" id="IPR055247">
    <property type="entry name" value="InsJ-like_HTH"/>
</dbReference>
<dbReference type="SUPFAM" id="SSF46689">
    <property type="entry name" value="Homeodomain-like"/>
    <property type="match status" value="1"/>
</dbReference>
<dbReference type="OrthoDB" id="2498125at2759"/>
<proteinExistence type="predicted"/>
<evidence type="ECO:0000259" key="1">
    <source>
        <dbReference type="Pfam" id="PF13518"/>
    </source>
</evidence>
<accession>A0A0C2N0G1</accession>
<evidence type="ECO:0000313" key="3">
    <source>
        <dbReference type="Proteomes" id="UP000031668"/>
    </source>
</evidence>
<dbReference type="Pfam" id="PF13518">
    <property type="entry name" value="HTH_28"/>
    <property type="match status" value="1"/>
</dbReference>
<protein>
    <recommendedName>
        <fullName evidence="1">Insertion element IS150 protein InsJ-like helix-turn-helix domain-containing protein</fullName>
    </recommendedName>
</protein>
<comment type="caution">
    <text evidence="2">The sequence shown here is derived from an EMBL/GenBank/DDBJ whole genome shotgun (WGS) entry which is preliminary data.</text>
</comment>